<comment type="function">
    <text evidence="7 10">This protein binds specifically to 23S rRNA; its binding is stimulated by other ribosomal proteins, e.g., L4, L17, and L20. It is important during the early stages of 50S assembly. It makes multiple contacts with different domains of the 23S rRNA in the assembled 50S subunit and ribosome.</text>
</comment>
<dbReference type="CDD" id="cd00336">
    <property type="entry name" value="Ribosomal_L22"/>
    <property type="match status" value="1"/>
</dbReference>
<dbReference type="GO" id="GO:0019843">
    <property type="term" value="F:rRNA binding"/>
    <property type="evidence" value="ECO:0007669"/>
    <property type="project" value="UniProtKB-UniRule"/>
</dbReference>
<reference evidence="11 12" key="1">
    <citation type="journal article" date="2016" name="Nat. Commun.">
        <title>Thousands of microbial genomes shed light on interconnected biogeochemical processes in an aquifer system.</title>
        <authorList>
            <person name="Anantharaman K."/>
            <person name="Brown C.T."/>
            <person name="Hug L.A."/>
            <person name="Sharon I."/>
            <person name="Castelle C.J."/>
            <person name="Probst A.J."/>
            <person name="Thomas B.C."/>
            <person name="Singh A."/>
            <person name="Wilkins M.J."/>
            <person name="Karaoz U."/>
            <person name="Brodie E.L."/>
            <person name="Williams K.H."/>
            <person name="Hubbard S.S."/>
            <person name="Banfield J.F."/>
        </authorList>
    </citation>
    <scope>NUCLEOTIDE SEQUENCE [LARGE SCALE GENOMIC DNA]</scope>
</reference>
<dbReference type="AlphaFoldDB" id="A0A1G1VKE1"/>
<evidence type="ECO:0000256" key="1">
    <source>
        <dbReference type="ARBA" id="ARBA00009451"/>
    </source>
</evidence>
<evidence type="ECO:0000256" key="9">
    <source>
        <dbReference type="RuleBase" id="RU004006"/>
    </source>
</evidence>
<evidence type="ECO:0000256" key="8">
    <source>
        <dbReference type="RuleBase" id="RU004005"/>
    </source>
</evidence>
<evidence type="ECO:0000256" key="10">
    <source>
        <dbReference type="RuleBase" id="RU004008"/>
    </source>
</evidence>
<evidence type="ECO:0000256" key="6">
    <source>
        <dbReference type="ARBA" id="ARBA00035207"/>
    </source>
</evidence>
<keyword evidence="4 7" id="KW-0689">Ribosomal protein</keyword>
<evidence type="ECO:0000256" key="5">
    <source>
        <dbReference type="ARBA" id="ARBA00023274"/>
    </source>
</evidence>
<comment type="similarity">
    <text evidence="1 7 8">Belongs to the universal ribosomal protein uL22 family.</text>
</comment>
<organism evidence="11 12">
    <name type="scientific">Candidatus Chisholmbacteria bacterium RIFCSPHIGHO2_01_FULL_48_12</name>
    <dbReference type="NCBI Taxonomy" id="1797589"/>
    <lineage>
        <taxon>Bacteria</taxon>
        <taxon>Candidatus Chisholmiibacteriota</taxon>
    </lineage>
</organism>
<dbReference type="NCBIfam" id="TIGR01044">
    <property type="entry name" value="rplV_bact"/>
    <property type="match status" value="1"/>
</dbReference>
<keyword evidence="2 7" id="KW-0699">rRNA-binding</keyword>
<dbReference type="Pfam" id="PF00237">
    <property type="entry name" value="Ribosomal_L22"/>
    <property type="match status" value="1"/>
</dbReference>
<dbReference type="PANTHER" id="PTHR13501:SF8">
    <property type="entry name" value="LARGE RIBOSOMAL SUBUNIT PROTEIN UL22M"/>
    <property type="match status" value="1"/>
</dbReference>
<dbReference type="Proteomes" id="UP000177324">
    <property type="component" value="Unassembled WGS sequence"/>
</dbReference>
<dbReference type="InterPro" id="IPR001063">
    <property type="entry name" value="Ribosomal_uL22"/>
</dbReference>
<protein>
    <recommendedName>
        <fullName evidence="6 7">Large ribosomal subunit protein uL22</fullName>
    </recommendedName>
</protein>
<dbReference type="STRING" id="1797589.A2784_03465"/>
<evidence type="ECO:0000256" key="3">
    <source>
        <dbReference type="ARBA" id="ARBA00022884"/>
    </source>
</evidence>
<dbReference type="EMBL" id="MHCH01000058">
    <property type="protein sequence ID" value="OGY15878.1"/>
    <property type="molecule type" value="Genomic_DNA"/>
</dbReference>
<dbReference type="HAMAP" id="MF_01331_B">
    <property type="entry name" value="Ribosomal_uL22_B"/>
    <property type="match status" value="1"/>
</dbReference>
<accession>A0A1G1VKE1</accession>
<comment type="function">
    <text evidence="7">The globular domain of the protein is located near the polypeptide exit tunnel on the outside of the subunit, while an extended beta-hairpin is found that lines the wall of the exit tunnel in the center of the 70S ribosome.</text>
</comment>
<proteinExistence type="inferred from homology"/>
<gene>
    <name evidence="7" type="primary">rplV</name>
    <name evidence="11" type="ORF">A2784_03465</name>
</gene>
<comment type="subunit">
    <text evidence="7 9">Part of the 50S ribosomal subunit.</text>
</comment>
<evidence type="ECO:0000256" key="7">
    <source>
        <dbReference type="HAMAP-Rule" id="MF_01331"/>
    </source>
</evidence>
<dbReference type="SUPFAM" id="SSF54843">
    <property type="entry name" value="Ribosomal protein L22"/>
    <property type="match status" value="1"/>
</dbReference>
<keyword evidence="3 7" id="KW-0694">RNA-binding</keyword>
<dbReference type="PANTHER" id="PTHR13501">
    <property type="entry name" value="CHLOROPLAST 50S RIBOSOMAL PROTEIN L22-RELATED"/>
    <property type="match status" value="1"/>
</dbReference>
<dbReference type="InterPro" id="IPR005727">
    <property type="entry name" value="Ribosomal_uL22_bac/chlpt-type"/>
</dbReference>
<keyword evidence="5 7" id="KW-0687">Ribonucleoprotein</keyword>
<name>A0A1G1VKE1_9BACT</name>
<sequence length="116" mass="12889">MLVKAQQKLANTTPRKLRLVADMVRRLPITQAQEQLKFATVRTAAILGAVLNQAVANATQTHKLAPESLRIKAIDVDEGRKYKRWQAVSRGRAHGITKRTTHIRVVVEGEPDGTKS</sequence>
<evidence type="ECO:0000313" key="11">
    <source>
        <dbReference type="EMBL" id="OGY15878.1"/>
    </source>
</evidence>
<dbReference type="InterPro" id="IPR047867">
    <property type="entry name" value="Ribosomal_uL22_bac/org-type"/>
</dbReference>
<dbReference type="GO" id="GO:0006412">
    <property type="term" value="P:translation"/>
    <property type="evidence" value="ECO:0007669"/>
    <property type="project" value="UniProtKB-UniRule"/>
</dbReference>
<dbReference type="Gene3D" id="3.90.470.10">
    <property type="entry name" value="Ribosomal protein L22/L17"/>
    <property type="match status" value="1"/>
</dbReference>
<dbReference type="GO" id="GO:0022625">
    <property type="term" value="C:cytosolic large ribosomal subunit"/>
    <property type="evidence" value="ECO:0007669"/>
    <property type="project" value="TreeGrafter"/>
</dbReference>
<dbReference type="GO" id="GO:0003735">
    <property type="term" value="F:structural constituent of ribosome"/>
    <property type="evidence" value="ECO:0007669"/>
    <property type="project" value="InterPro"/>
</dbReference>
<evidence type="ECO:0000313" key="12">
    <source>
        <dbReference type="Proteomes" id="UP000177324"/>
    </source>
</evidence>
<comment type="caution">
    <text evidence="11">The sequence shown here is derived from an EMBL/GenBank/DDBJ whole genome shotgun (WGS) entry which is preliminary data.</text>
</comment>
<dbReference type="InterPro" id="IPR036394">
    <property type="entry name" value="Ribosomal_uL22_sf"/>
</dbReference>
<evidence type="ECO:0000256" key="2">
    <source>
        <dbReference type="ARBA" id="ARBA00022730"/>
    </source>
</evidence>
<evidence type="ECO:0000256" key="4">
    <source>
        <dbReference type="ARBA" id="ARBA00022980"/>
    </source>
</evidence>